<dbReference type="Proteomes" id="UP000765509">
    <property type="component" value="Unassembled WGS sequence"/>
</dbReference>
<keyword evidence="2" id="KW-1185">Reference proteome</keyword>
<protein>
    <submittedName>
        <fullName evidence="1">Uncharacterized protein</fullName>
    </submittedName>
</protein>
<reference evidence="1" key="1">
    <citation type="submission" date="2021-03" db="EMBL/GenBank/DDBJ databases">
        <title>Draft genome sequence of rust myrtle Austropuccinia psidii MF-1, a brazilian biotype.</title>
        <authorList>
            <person name="Quecine M.C."/>
            <person name="Pachon D.M.R."/>
            <person name="Bonatelli M.L."/>
            <person name="Correr F.H."/>
            <person name="Franceschini L.M."/>
            <person name="Leite T.F."/>
            <person name="Margarido G.R.A."/>
            <person name="Almeida C.A."/>
            <person name="Ferrarezi J.A."/>
            <person name="Labate C.A."/>
        </authorList>
    </citation>
    <scope>NUCLEOTIDE SEQUENCE</scope>
    <source>
        <strain evidence="1">MF-1</strain>
    </source>
</reference>
<organism evidence="1 2">
    <name type="scientific">Austropuccinia psidii MF-1</name>
    <dbReference type="NCBI Taxonomy" id="1389203"/>
    <lineage>
        <taxon>Eukaryota</taxon>
        <taxon>Fungi</taxon>
        <taxon>Dikarya</taxon>
        <taxon>Basidiomycota</taxon>
        <taxon>Pucciniomycotina</taxon>
        <taxon>Pucciniomycetes</taxon>
        <taxon>Pucciniales</taxon>
        <taxon>Sphaerophragmiaceae</taxon>
        <taxon>Austropuccinia</taxon>
    </lineage>
</organism>
<name>A0A9Q3DUE3_9BASI</name>
<dbReference type="EMBL" id="AVOT02020950">
    <property type="protein sequence ID" value="MBW0509459.1"/>
    <property type="molecule type" value="Genomic_DNA"/>
</dbReference>
<comment type="caution">
    <text evidence="1">The sequence shown here is derived from an EMBL/GenBank/DDBJ whole genome shotgun (WGS) entry which is preliminary data.</text>
</comment>
<evidence type="ECO:0000313" key="1">
    <source>
        <dbReference type="EMBL" id="MBW0509459.1"/>
    </source>
</evidence>
<evidence type="ECO:0000313" key="2">
    <source>
        <dbReference type="Proteomes" id="UP000765509"/>
    </source>
</evidence>
<accession>A0A9Q3DUE3</accession>
<gene>
    <name evidence="1" type="ORF">O181_049174</name>
</gene>
<dbReference type="AlphaFoldDB" id="A0A9Q3DUE3"/>
<proteinExistence type="predicted"/>
<sequence>MQPIAENPLTPLTYIPSKAAKKRGVRLKASAASTKRQPYHVVTTRTMHCLRPWLAPLRMQSYRNWSYNNSQGTWKKHYLICLKQTNRYSSIQSIGDLLNRL</sequence>